<dbReference type="RefSeq" id="WP_097208779.1">
    <property type="nucleotide sequence ID" value="NZ_JACHXB010000008.1"/>
</dbReference>
<organism evidence="2 3">
    <name type="scientific">Geodermatophilus sabuli</name>
    <dbReference type="NCBI Taxonomy" id="1564158"/>
    <lineage>
        <taxon>Bacteria</taxon>
        <taxon>Bacillati</taxon>
        <taxon>Actinomycetota</taxon>
        <taxon>Actinomycetes</taxon>
        <taxon>Geodermatophilales</taxon>
        <taxon>Geodermatophilaceae</taxon>
        <taxon>Geodermatophilus</taxon>
    </lineage>
</organism>
<name>A0A285EIB3_9ACTN</name>
<dbReference type="Pfam" id="PF00903">
    <property type="entry name" value="Glyoxalase"/>
    <property type="match status" value="2"/>
</dbReference>
<evidence type="ECO:0000313" key="2">
    <source>
        <dbReference type="EMBL" id="SNX98878.1"/>
    </source>
</evidence>
<dbReference type="InterPro" id="IPR029068">
    <property type="entry name" value="Glyas_Bleomycin-R_OHBP_Dase"/>
</dbReference>
<evidence type="ECO:0000313" key="3">
    <source>
        <dbReference type="Proteomes" id="UP000219514"/>
    </source>
</evidence>
<dbReference type="InterPro" id="IPR037523">
    <property type="entry name" value="VOC_core"/>
</dbReference>
<reference evidence="2 3" key="1">
    <citation type="submission" date="2017-09" db="EMBL/GenBank/DDBJ databases">
        <authorList>
            <person name="Ehlers B."/>
            <person name="Leendertz F.H."/>
        </authorList>
    </citation>
    <scope>NUCLEOTIDE SEQUENCE [LARGE SCALE GENOMIC DNA]</scope>
    <source>
        <strain evidence="2 3">DSM 46844</strain>
    </source>
</reference>
<evidence type="ECO:0000259" key="1">
    <source>
        <dbReference type="PROSITE" id="PS51819"/>
    </source>
</evidence>
<dbReference type="AlphaFoldDB" id="A0A285EIB3"/>
<dbReference type="SUPFAM" id="SSF54593">
    <property type="entry name" value="Glyoxalase/Bleomycin resistance protein/Dihydroxybiphenyl dioxygenase"/>
    <property type="match status" value="1"/>
</dbReference>
<sequence>MPDVDTNQPLGTPTWVDLAVPDLHSALDFYRAVFGWEFRIGPEEYGSYTTCLLRGRPVAAVFVDPGRTPAWDVYLATPDCDDTTARAREAGATVLEEPTDVMAQGRMAMLLDPAGARVGLWQGRDHVGCQVVNEPGALLRNDLVTPDADAARRFYARVFDFGLDGNPDMPGFDFTFLRRPDGHEVGGVMGAPEASGSAWSTVFEVADADEAVRRAVAAGGSSPGAEDFLYGRLAAIADPAGAEFSVIARPAG</sequence>
<feature type="domain" description="VOC" evidence="1">
    <location>
        <begin position="137"/>
        <end position="249"/>
    </location>
</feature>
<dbReference type="PANTHER" id="PTHR33993">
    <property type="entry name" value="GLYOXALASE-RELATED"/>
    <property type="match status" value="1"/>
</dbReference>
<dbReference type="InterPro" id="IPR052164">
    <property type="entry name" value="Anthracycline_SecMetBiosynth"/>
</dbReference>
<gene>
    <name evidence="2" type="ORF">SAMN06893097_112174</name>
</gene>
<feature type="domain" description="VOC" evidence="1">
    <location>
        <begin position="12"/>
        <end position="123"/>
    </location>
</feature>
<protein>
    <recommendedName>
        <fullName evidence="1">VOC domain-containing protein</fullName>
    </recommendedName>
</protein>
<dbReference type="PANTHER" id="PTHR33993:SF10">
    <property type="entry name" value="CONSERVED PROTEIN"/>
    <property type="match status" value="1"/>
</dbReference>
<dbReference type="PROSITE" id="PS51819">
    <property type="entry name" value="VOC"/>
    <property type="match status" value="2"/>
</dbReference>
<dbReference type="InterPro" id="IPR004360">
    <property type="entry name" value="Glyas_Fos-R_dOase_dom"/>
</dbReference>
<dbReference type="OrthoDB" id="9793039at2"/>
<dbReference type="Proteomes" id="UP000219514">
    <property type="component" value="Unassembled WGS sequence"/>
</dbReference>
<dbReference type="EMBL" id="OBDO01000012">
    <property type="protein sequence ID" value="SNX98878.1"/>
    <property type="molecule type" value="Genomic_DNA"/>
</dbReference>
<dbReference type="CDD" id="cd07247">
    <property type="entry name" value="SgaA_N_like"/>
    <property type="match status" value="1"/>
</dbReference>
<dbReference type="Gene3D" id="3.10.180.10">
    <property type="entry name" value="2,3-Dihydroxybiphenyl 1,2-Dioxygenase, domain 1"/>
    <property type="match status" value="2"/>
</dbReference>
<accession>A0A285EIB3</accession>
<proteinExistence type="predicted"/>
<keyword evidence="3" id="KW-1185">Reference proteome</keyword>